<dbReference type="PANTHER" id="PTHR35867">
    <property type="entry name" value="PROTEIN RSEC"/>
    <property type="match status" value="1"/>
</dbReference>
<proteinExistence type="predicted"/>
<organism evidence="2 3">
    <name type="scientific">Thiomicrospira cyclica (strain DSM 14477 / JCM 11371 / ALM1)</name>
    <name type="common">Thioalkalimicrobium cyclicum</name>
    <dbReference type="NCBI Taxonomy" id="717773"/>
    <lineage>
        <taxon>Bacteria</taxon>
        <taxon>Pseudomonadati</taxon>
        <taxon>Pseudomonadota</taxon>
        <taxon>Gammaproteobacteria</taxon>
        <taxon>Thiotrichales</taxon>
        <taxon>Piscirickettsiaceae</taxon>
        <taxon>Thiomicrospira</taxon>
    </lineage>
</organism>
<dbReference type="PANTHER" id="PTHR35867:SF1">
    <property type="entry name" value="PROTEIN RSEC"/>
    <property type="match status" value="1"/>
</dbReference>
<dbReference type="KEGG" id="tcy:Thicy_0889"/>
<dbReference type="InterPro" id="IPR026268">
    <property type="entry name" value="RseC"/>
</dbReference>
<dbReference type="OrthoDB" id="5616075at2"/>
<feature type="transmembrane region" description="Helical" evidence="1">
    <location>
        <begin position="110"/>
        <end position="127"/>
    </location>
</feature>
<dbReference type="EMBL" id="CP002776">
    <property type="protein sequence ID" value="AEG31661.1"/>
    <property type="molecule type" value="Genomic_DNA"/>
</dbReference>
<keyword evidence="3" id="KW-1185">Reference proteome</keyword>
<dbReference type="eggNOG" id="COG3086">
    <property type="taxonomic scope" value="Bacteria"/>
</dbReference>
<dbReference type="RefSeq" id="WP_013835439.1">
    <property type="nucleotide sequence ID" value="NC_015581.1"/>
</dbReference>
<dbReference type="Pfam" id="PF04246">
    <property type="entry name" value="RseC_MucC"/>
    <property type="match status" value="1"/>
</dbReference>
<dbReference type="HOGENOM" id="CLU_124911_0_2_6"/>
<dbReference type="Proteomes" id="UP000009232">
    <property type="component" value="Chromosome"/>
</dbReference>
<keyword evidence="1" id="KW-0812">Transmembrane</keyword>
<evidence type="ECO:0000313" key="2">
    <source>
        <dbReference type="EMBL" id="AEG31661.1"/>
    </source>
</evidence>
<dbReference type="InterPro" id="IPR007359">
    <property type="entry name" value="SigmaE_reg_RseC_MucC"/>
</dbReference>
<dbReference type="AlphaFoldDB" id="F6DCS5"/>
<keyword evidence="1" id="KW-0472">Membrane</keyword>
<feature type="transmembrane region" description="Helical" evidence="1">
    <location>
        <begin position="82"/>
        <end position="104"/>
    </location>
</feature>
<dbReference type="PIRSF" id="PIRSF004923">
    <property type="entry name" value="RseC"/>
    <property type="match status" value="1"/>
</dbReference>
<reference evidence="2 3" key="1">
    <citation type="submission" date="2011-05" db="EMBL/GenBank/DDBJ databases">
        <title>Complete sequence of Thioalkalimicrobium cyclicum ALM1.</title>
        <authorList>
            <consortium name="US DOE Joint Genome Institute"/>
            <person name="Lucas S."/>
            <person name="Han J."/>
            <person name="Lapidus A."/>
            <person name="Cheng J.-F."/>
            <person name="Goodwin L."/>
            <person name="Pitluck S."/>
            <person name="Peters L."/>
            <person name="Mikhailova N."/>
            <person name="Davenport K."/>
            <person name="Han C."/>
            <person name="Tapia R."/>
            <person name="Land M."/>
            <person name="Hauser L."/>
            <person name="Kyrpides N."/>
            <person name="Ivanova N."/>
            <person name="Pagani I."/>
            <person name="Kappler U."/>
            <person name="Woyke T."/>
        </authorList>
    </citation>
    <scope>NUCLEOTIDE SEQUENCE [LARGE SCALE GENOMIC DNA]</scope>
    <source>
        <strain evidence="3">DSM 14477 / JCM 11371 / ALM1</strain>
    </source>
</reference>
<sequence>MNEDLIAQGRVVRIEGQWAWVQTQRESGCHSCQSQGSCSTGTLSRWLAQSTQQDVKVAVVPGLLVGQQVALRLPGGRLVWQAFLAYGLPLVTFVIGGLLAGWLWPASGEFVIILGSLLGLGLAWWGVSKYHQPSMPVIDRILETQNGSERNYETSH</sequence>
<gene>
    <name evidence="2" type="ordered locus">Thicy_0889</name>
</gene>
<accession>F6DCS5</accession>
<keyword evidence="1" id="KW-1133">Transmembrane helix</keyword>
<evidence type="ECO:0000256" key="1">
    <source>
        <dbReference type="SAM" id="Phobius"/>
    </source>
</evidence>
<evidence type="ECO:0000313" key="3">
    <source>
        <dbReference type="Proteomes" id="UP000009232"/>
    </source>
</evidence>
<name>F6DCS5_THICA</name>
<dbReference type="STRING" id="717773.Thicy_0889"/>
<protein>
    <submittedName>
        <fullName evidence="2">Positive regulator of sigma E, RseC/MucC</fullName>
    </submittedName>
</protein>